<protein>
    <recommendedName>
        <fullName evidence="2">CCHC-type domain-containing protein</fullName>
    </recommendedName>
</protein>
<dbReference type="PROSITE" id="PS50158">
    <property type="entry name" value="ZF_CCHC"/>
    <property type="match status" value="1"/>
</dbReference>
<dbReference type="Proteomes" id="UP000289738">
    <property type="component" value="Chromosome A04"/>
</dbReference>
<dbReference type="GO" id="GO:0003676">
    <property type="term" value="F:nucleic acid binding"/>
    <property type="evidence" value="ECO:0007669"/>
    <property type="project" value="InterPro"/>
</dbReference>
<accession>A0A445DG45</accession>
<dbReference type="GO" id="GO:0008270">
    <property type="term" value="F:zinc ion binding"/>
    <property type="evidence" value="ECO:0007669"/>
    <property type="project" value="UniProtKB-KW"/>
</dbReference>
<organism evidence="3 4">
    <name type="scientific">Arachis hypogaea</name>
    <name type="common">Peanut</name>
    <dbReference type="NCBI Taxonomy" id="3818"/>
    <lineage>
        <taxon>Eukaryota</taxon>
        <taxon>Viridiplantae</taxon>
        <taxon>Streptophyta</taxon>
        <taxon>Embryophyta</taxon>
        <taxon>Tracheophyta</taxon>
        <taxon>Spermatophyta</taxon>
        <taxon>Magnoliopsida</taxon>
        <taxon>eudicotyledons</taxon>
        <taxon>Gunneridae</taxon>
        <taxon>Pentapetalae</taxon>
        <taxon>rosids</taxon>
        <taxon>fabids</taxon>
        <taxon>Fabales</taxon>
        <taxon>Fabaceae</taxon>
        <taxon>Papilionoideae</taxon>
        <taxon>50 kb inversion clade</taxon>
        <taxon>dalbergioids sensu lato</taxon>
        <taxon>Dalbergieae</taxon>
        <taxon>Pterocarpus clade</taxon>
        <taxon>Arachis</taxon>
    </lineage>
</organism>
<proteinExistence type="predicted"/>
<keyword evidence="4" id="KW-1185">Reference proteome</keyword>
<sequence>MVVSPLRFTSRDTSANPRVGRTCKTEVAYRGYRYIHWLERALPTQFGEDVDEFGDIDWEKDNNNNREEFKANYDVDVKNEDGDEADNSAVQNEADALLNQHPFGVLSFMQTLDLVAMHASDFSKYANMDEGNVVAEDGEFSVGMKFSSRESVIFAIKSYTISKRVYYTVYESESQTFYAKYKGYGARLLVEADSSIKEKFIIVEVQSRFKYTGARSLPLTAIVRSTFYRLNELFTRKSVEVHERVHNKFTYSEFATKVEESFRRAGNIVANQFDRNNEMFEVKRLPYRHILACCTNQHLDWQVYVHDVYKMSEICKVYRGEFVPMGDPSTWARYEVAKMIANWTLKHMTKGRSKSTRHLNKMDSRDMRGPCHCTICGREGHSHSRCPQCAGAGSAGGQ</sequence>
<keyword evidence="1" id="KW-0862">Zinc</keyword>
<reference evidence="3 4" key="1">
    <citation type="submission" date="2019-01" db="EMBL/GenBank/DDBJ databases">
        <title>Sequencing of cultivated peanut Arachis hypogaea provides insights into genome evolution and oil improvement.</title>
        <authorList>
            <person name="Chen X."/>
        </authorList>
    </citation>
    <scope>NUCLEOTIDE SEQUENCE [LARGE SCALE GENOMIC DNA]</scope>
    <source>
        <strain evidence="4">cv. Fuhuasheng</strain>
        <tissue evidence="3">Leaves</tissue>
    </source>
</reference>
<evidence type="ECO:0000313" key="4">
    <source>
        <dbReference type="Proteomes" id="UP000289738"/>
    </source>
</evidence>
<keyword evidence="1" id="KW-0479">Metal-binding</keyword>
<comment type="caution">
    <text evidence="3">The sequence shown here is derived from an EMBL/GenBank/DDBJ whole genome shotgun (WGS) entry which is preliminary data.</text>
</comment>
<dbReference type="AlphaFoldDB" id="A0A445DG45"/>
<dbReference type="EMBL" id="SDMP01000004">
    <property type="protein sequence ID" value="RYR62092.1"/>
    <property type="molecule type" value="Genomic_DNA"/>
</dbReference>
<evidence type="ECO:0000256" key="1">
    <source>
        <dbReference type="PROSITE-ProRule" id="PRU00047"/>
    </source>
</evidence>
<name>A0A445DG45_ARAHY</name>
<keyword evidence="1" id="KW-0863">Zinc-finger</keyword>
<feature type="domain" description="CCHC-type" evidence="2">
    <location>
        <begin position="373"/>
        <end position="388"/>
    </location>
</feature>
<gene>
    <name evidence="3" type="ORF">Ahy_A04g019435</name>
</gene>
<evidence type="ECO:0000313" key="3">
    <source>
        <dbReference type="EMBL" id="RYR62092.1"/>
    </source>
</evidence>
<dbReference type="InterPro" id="IPR001878">
    <property type="entry name" value="Znf_CCHC"/>
</dbReference>
<evidence type="ECO:0000259" key="2">
    <source>
        <dbReference type="PROSITE" id="PS50158"/>
    </source>
</evidence>